<dbReference type="AlphaFoldDB" id="A0A1L9S417"/>
<evidence type="ECO:0000256" key="2">
    <source>
        <dbReference type="ARBA" id="ARBA00022771"/>
    </source>
</evidence>
<dbReference type="Pfam" id="PF12906">
    <property type="entry name" value="RINGv"/>
    <property type="match status" value="1"/>
</dbReference>
<dbReference type="OrthoDB" id="264354at2759"/>
<keyword evidence="3" id="KW-0862">Zinc</keyword>
<keyword evidence="1" id="KW-0479">Metal-binding</keyword>
<evidence type="ECO:0000256" key="3">
    <source>
        <dbReference type="ARBA" id="ARBA00022833"/>
    </source>
</evidence>
<feature type="domain" description="RING-CH-type" evidence="6">
    <location>
        <begin position="46"/>
        <end position="140"/>
    </location>
</feature>
<keyword evidence="5" id="KW-1133">Transmembrane helix</keyword>
<dbReference type="Gene3D" id="3.30.40.10">
    <property type="entry name" value="Zinc/RING finger domain, C3HC4 (zinc finger)"/>
    <property type="match status" value="1"/>
</dbReference>
<dbReference type="Proteomes" id="UP000184383">
    <property type="component" value="Unassembled WGS sequence"/>
</dbReference>
<feature type="region of interest" description="Disordered" evidence="4">
    <location>
        <begin position="298"/>
        <end position="324"/>
    </location>
</feature>
<dbReference type="PANTHER" id="PTHR46347:SF1">
    <property type="entry name" value="RING_FYVE_PHD ZINC FINGER SUPERFAMILY PROTEIN"/>
    <property type="match status" value="1"/>
</dbReference>
<evidence type="ECO:0000256" key="4">
    <source>
        <dbReference type="SAM" id="MobiDB-lite"/>
    </source>
</evidence>
<sequence length="324" mass="36670">MDLHNEPRWQWPSRSSPNPLNSKTDQPSEDAGDPNGSDVPGSEDSERHYPPRVCRICLETVLPTFRPPSENLPEFLQSRPRVVYESSDPESGRLLRPCMCKGSSRFVHEGCLQTWRHADPAYGKRNYWQCPTCKFQYRLERLRWGRWISSAGSQLILTLGILLLTVFLFGFIADPIINLYVDPLDTIYYADVWDSGAERGALRAEQRRSWVEHFVKGLASLGLLSFIKAILASSPLTWLNLRSSGVVGGGRNTGRSRVASLNWAIILIGVGTFLWAVYKGVKALCRRTLEKAGERVMDVRLPEDDDEDEIHPSGRTPQRSKKDD</sequence>
<dbReference type="STRING" id="1073089.A0A1L9S417"/>
<proteinExistence type="predicted"/>
<dbReference type="VEuPathDB" id="FungiDB:ASPWEDRAFT_35499"/>
<organism evidence="7 8">
    <name type="scientific">Aspergillus wentii DTO 134E9</name>
    <dbReference type="NCBI Taxonomy" id="1073089"/>
    <lineage>
        <taxon>Eukaryota</taxon>
        <taxon>Fungi</taxon>
        <taxon>Dikarya</taxon>
        <taxon>Ascomycota</taxon>
        <taxon>Pezizomycotina</taxon>
        <taxon>Eurotiomycetes</taxon>
        <taxon>Eurotiomycetidae</taxon>
        <taxon>Eurotiales</taxon>
        <taxon>Aspergillaceae</taxon>
        <taxon>Aspergillus</taxon>
        <taxon>Aspergillus subgen. Cremei</taxon>
    </lineage>
</organism>
<feature type="transmembrane region" description="Helical" evidence="5">
    <location>
        <begin position="218"/>
        <end position="239"/>
    </location>
</feature>
<dbReference type="EMBL" id="KV878209">
    <property type="protein sequence ID" value="OJJ41881.1"/>
    <property type="molecule type" value="Genomic_DNA"/>
</dbReference>
<dbReference type="GO" id="GO:0008270">
    <property type="term" value="F:zinc ion binding"/>
    <property type="evidence" value="ECO:0007669"/>
    <property type="project" value="UniProtKB-KW"/>
</dbReference>
<protein>
    <recommendedName>
        <fullName evidence="6">RING-CH-type domain-containing protein</fullName>
    </recommendedName>
</protein>
<reference evidence="8" key="1">
    <citation type="journal article" date="2017" name="Genome Biol.">
        <title>Comparative genomics reveals high biological diversity and specific adaptations in the industrially and medically important fungal genus Aspergillus.</title>
        <authorList>
            <person name="de Vries R.P."/>
            <person name="Riley R."/>
            <person name="Wiebenga A."/>
            <person name="Aguilar-Osorio G."/>
            <person name="Amillis S."/>
            <person name="Uchima C.A."/>
            <person name="Anderluh G."/>
            <person name="Asadollahi M."/>
            <person name="Askin M."/>
            <person name="Barry K."/>
            <person name="Battaglia E."/>
            <person name="Bayram O."/>
            <person name="Benocci T."/>
            <person name="Braus-Stromeyer S.A."/>
            <person name="Caldana C."/>
            <person name="Canovas D."/>
            <person name="Cerqueira G.C."/>
            <person name="Chen F."/>
            <person name="Chen W."/>
            <person name="Choi C."/>
            <person name="Clum A."/>
            <person name="Dos Santos R.A."/>
            <person name="Damasio A.R."/>
            <person name="Diallinas G."/>
            <person name="Emri T."/>
            <person name="Fekete E."/>
            <person name="Flipphi M."/>
            <person name="Freyberg S."/>
            <person name="Gallo A."/>
            <person name="Gournas C."/>
            <person name="Habgood R."/>
            <person name="Hainaut M."/>
            <person name="Harispe M.L."/>
            <person name="Henrissat B."/>
            <person name="Hilden K.S."/>
            <person name="Hope R."/>
            <person name="Hossain A."/>
            <person name="Karabika E."/>
            <person name="Karaffa L."/>
            <person name="Karanyi Z."/>
            <person name="Krasevec N."/>
            <person name="Kuo A."/>
            <person name="Kusch H."/>
            <person name="LaButti K."/>
            <person name="Lagendijk E.L."/>
            <person name="Lapidus A."/>
            <person name="Levasseur A."/>
            <person name="Lindquist E."/>
            <person name="Lipzen A."/>
            <person name="Logrieco A.F."/>
            <person name="MacCabe A."/>
            <person name="Maekelae M.R."/>
            <person name="Malavazi I."/>
            <person name="Melin P."/>
            <person name="Meyer V."/>
            <person name="Mielnichuk N."/>
            <person name="Miskei M."/>
            <person name="Molnar A.P."/>
            <person name="Mule G."/>
            <person name="Ngan C.Y."/>
            <person name="Orejas M."/>
            <person name="Orosz E."/>
            <person name="Ouedraogo J.P."/>
            <person name="Overkamp K.M."/>
            <person name="Park H.-S."/>
            <person name="Perrone G."/>
            <person name="Piumi F."/>
            <person name="Punt P.J."/>
            <person name="Ram A.F."/>
            <person name="Ramon A."/>
            <person name="Rauscher S."/>
            <person name="Record E."/>
            <person name="Riano-Pachon D.M."/>
            <person name="Robert V."/>
            <person name="Roehrig J."/>
            <person name="Ruller R."/>
            <person name="Salamov A."/>
            <person name="Salih N.S."/>
            <person name="Samson R.A."/>
            <person name="Sandor E."/>
            <person name="Sanguinetti M."/>
            <person name="Schuetze T."/>
            <person name="Sepcic K."/>
            <person name="Shelest E."/>
            <person name="Sherlock G."/>
            <person name="Sophianopoulou V."/>
            <person name="Squina F.M."/>
            <person name="Sun H."/>
            <person name="Susca A."/>
            <person name="Todd R.B."/>
            <person name="Tsang A."/>
            <person name="Unkles S.E."/>
            <person name="van de Wiele N."/>
            <person name="van Rossen-Uffink D."/>
            <person name="Oliveira J.V."/>
            <person name="Vesth T.C."/>
            <person name="Visser J."/>
            <person name="Yu J.-H."/>
            <person name="Zhou M."/>
            <person name="Andersen M.R."/>
            <person name="Archer D.B."/>
            <person name="Baker S.E."/>
            <person name="Benoit I."/>
            <person name="Brakhage A.A."/>
            <person name="Braus G.H."/>
            <person name="Fischer R."/>
            <person name="Frisvad J.C."/>
            <person name="Goldman G.H."/>
            <person name="Houbraken J."/>
            <person name="Oakley B."/>
            <person name="Pocsi I."/>
            <person name="Scazzocchio C."/>
            <person name="Seiboth B."/>
            <person name="vanKuyk P.A."/>
            <person name="Wortman J."/>
            <person name="Dyer P.S."/>
            <person name="Grigoriev I.V."/>
        </authorList>
    </citation>
    <scope>NUCLEOTIDE SEQUENCE [LARGE SCALE GENOMIC DNA]</scope>
    <source>
        <strain evidence="8">DTO 134E9</strain>
    </source>
</reference>
<evidence type="ECO:0000313" key="7">
    <source>
        <dbReference type="EMBL" id="OJJ41881.1"/>
    </source>
</evidence>
<keyword evidence="2" id="KW-0863">Zinc-finger</keyword>
<feature type="region of interest" description="Disordered" evidence="4">
    <location>
        <begin position="1"/>
        <end position="47"/>
    </location>
</feature>
<feature type="transmembrane region" description="Helical" evidence="5">
    <location>
        <begin position="147"/>
        <end position="173"/>
    </location>
</feature>
<dbReference type="PANTHER" id="PTHR46347">
    <property type="entry name" value="RING/FYVE/PHD ZINC FINGER SUPERFAMILY PROTEIN"/>
    <property type="match status" value="1"/>
</dbReference>
<feature type="compositionally biased region" description="Polar residues" evidence="4">
    <location>
        <begin position="12"/>
        <end position="25"/>
    </location>
</feature>
<dbReference type="InterPro" id="IPR013083">
    <property type="entry name" value="Znf_RING/FYVE/PHD"/>
</dbReference>
<evidence type="ECO:0000256" key="1">
    <source>
        <dbReference type="ARBA" id="ARBA00022723"/>
    </source>
</evidence>
<keyword evidence="8" id="KW-1185">Reference proteome</keyword>
<gene>
    <name evidence="7" type="ORF">ASPWEDRAFT_35499</name>
</gene>
<dbReference type="PROSITE" id="PS51292">
    <property type="entry name" value="ZF_RING_CH"/>
    <property type="match status" value="1"/>
</dbReference>
<dbReference type="GeneID" id="63750091"/>
<dbReference type="CDD" id="cd16495">
    <property type="entry name" value="RING_CH-C4HC3_MARCH"/>
    <property type="match status" value="1"/>
</dbReference>
<keyword evidence="5" id="KW-0472">Membrane</keyword>
<evidence type="ECO:0000313" key="8">
    <source>
        <dbReference type="Proteomes" id="UP000184383"/>
    </source>
</evidence>
<evidence type="ECO:0000256" key="5">
    <source>
        <dbReference type="SAM" id="Phobius"/>
    </source>
</evidence>
<evidence type="ECO:0000259" key="6">
    <source>
        <dbReference type="PROSITE" id="PS51292"/>
    </source>
</evidence>
<dbReference type="RefSeq" id="XP_040695557.1">
    <property type="nucleotide sequence ID" value="XM_040834243.1"/>
</dbReference>
<dbReference type="SUPFAM" id="SSF57850">
    <property type="entry name" value="RING/U-box"/>
    <property type="match status" value="1"/>
</dbReference>
<dbReference type="SMART" id="SM00744">
    <property type="entry name" value="RINGv"/>
    <property type="match status" value="1"/>
</dbReference>
<name>A0A1L9S417_ASPWE</name>
<keyword evidence="5" id="KW-0812">Transmembrane</keyword>
<feature type="transmembrane region" description="Helical" evidence="5">
    <location>
        <begin position="260"/>
        <end position="278"/>
    </location>
</feature>
<dbReference type="InterPro" id="IPR011016">
    <property type="entry name" value="Znf_RING-CH"/>
</dbReference>
<accession>A0A1L9S417</accession>